<protein>
    <submittedName>
        <fullName evidence="3">Type IV pili twitching motility protein PilT</fullName>
    </submittedName>
</protein>
<dbReference type="InterPro" id="IPR050921">
    <property type="entry name" value="T4SS_GSP_E_ATPase"/>
</dbReference>
<dbReference type="NCBIfam" id="TIGR01420">
    <property type="entry name" value="pilT_fam"/>
    <property type="match status" value="1"/>
</dbReference>
<comment type="similarity">
    <text evidence="1">Belongs to the GSP E family.</text>
</comment>
<dbReference type="InterPro" id="IPR001482">
    <property type="entry name" value="T2SS/T4SS_dom"/>
</dbReference>
<comment type="caution">
    <text evidence="3">The sequence shown here is derived from an EMBL/GenBank/DDBJ whole genome shotgun (WGS) entry which is preliminary data.</text>
</comment>
<evidence type="ECO:0000313" key="4">
    <source>
        <dbReference type="Proteomes" id="UP000176547"/>
    </source>
</evidence>
<reference evidence="3 4" key="1">
    <citation type="journal article" date="2016" name="Nat. Commun.">
        <title>Thousands of microbial genomes shed light on interconnected biogeochemical processes in an aquifer system.</title>
        <authorList>
            <person name="Anantharaman K."/>
            <person name="Brown C.T."/>
            <person name="Hug L.A."/>
            <person name="Sharon I."/>
            <person name="Castelle C.J."/>
            <person name="Probst A.J."/>
            <person name="Thomas B.C."/>
            <person name="Singh A."/>
            <person name="Wilkins M.J."/>
            <person name="Karaoz U."/>
            <person name="Brodie E.L."/>
            <person name="Williams K.H."/>
            <person name="Hubbard S.S."/>
            <person name="Banfield J.F."/>
        </authorList>
    </citation>
    <scope>NUCLEOTIDE SEQUENCE [LARGE SCALE GENOMIC DNA]</scope>
</reference>
<dbReference type="GO" id="GO:0016887">
    <property type="term" value="F:ATP hydrolysis activity"/>
    <property type="evidence" value="ECO:0007669"/>
    <property type="project" value="InterPro"/>
</dbReference>
<dbReference type="Proteomes" id="UP000176547">
    <property type="component" value="Unassembled WGS sequence"/>
</dbReference>
<evidence type="ECO:0000313" key="3">
    <source>
        <dbReference type="EMBL" id="OGE76037.1"/>
    </source>
</evidence>
<organism evidence="3 4">
    <name type="scientific">Candidatus Doudnabacteria bacterium RIFCSPHIGHO2_01_52_17</name>
    <dbReference type="NCBI Taxonomy" id="1817820"/>
    <lineage>
        <taxon>Bacteria</taxon>
        <taxon>Candidatus Doudnaibacteriota</taxon>
    </lineage>
</organism>
<dbReference type="GO" id="GO:0005524">
    <property type="term" value="F:ATP binding"/>
    <property type="evidence" value="ECO:0007669"/>
    <property type="project" value="InterPro"/>
</dbReference>
<gene>
    <name evidence="3" type="ORF">A3K06_02025</name>
</gene>
<dbReference type="CDD" id="cd01131">
    <property type="entry name" value="PilT"/>
    <property type="match status" value="1"/>
</dbReference>
<dbReference type="Gene3D" id="3.40.50.300">
    <property type="entry name" value="P-loop containing nucleotide triphosphate hydrolases"/>
    <property type="match status" value="1"/>
</dbReference>
<name>A0A1F5NED0_9BACT</name>
<feature type="domain" description="Bacterial type II secretion system protein E" evidence="2">
    <location>
        <begin position="122"/>
        <end position="280"/>
    </location>
</feature>
<dbReference type="SUPFAM" id="SSF52540">
    <property type="entry name" value="P-loop containing nucleoside triphosphate hydrolases"/>
    <property type="match status" value="1"/>
</dbReference>
<dbReference type="Pfam" id="PF00437">
    <property type="entry name" value="T2SSE"/>
    <property type="match status" value="1"/>
</dbReference>
<accession>A0A1F5NED0</accession>
<evidence type="ECO:0000256" key="1">
    <source>
        <dbReference type="ARBA" id="ARBA00006611"/>
    </source>
</evidence>
<dbReference type="Gene3D" id="3.30.450.90">
    <property type="match status" value="1"/>
</dbReference>
<sequence length="360" mass="39978">MTSYKSQEVEMDRILAKVLEADASDLHLHAGKPPLIRVDSKLTPISGYTTLDDQELEKLVNVLLTDAQKLLLQEKKQLDFSYSFKSHARFRVNVYFQKGTIAAALRHIPAKIRTLEELSLPKELEVFVEARQGLVLFVGPTGHGKSTSLAAMLDIINHTRSEHIITVEDPIEYVFAQDKALISQREVYLDTMSFAAAIAASLREDPNVLMVGEMRDLDSIATTITVAETGHLVFATLHTNDASQSIDRIVDVFPSHQQNQVRSQLASVLLGVVSQRLLPRVGGGRIPAVEILMTSTAVKNVIREARTYEIPNIIHTSTDAGMVSLEKSLSDLVRKGLVKVEDALTYANNKELLRSLVKRF</sequence>
<proteinExistence type="inferred from homology"/>
<dbReference type="EMBL" id="MFEG01000019">
    <property type="protein sequence ID" value="OGE76037.1"/>
    <property type="molecule type" value="Genomic_DNA"/>
</dbReference>
<dbReference type="InterPro" id="IPR027417">
    <property type="entry name" value="P-loop_NTPase"/>
</dbReference>
<dbReference type="AlphaFoldDB" id="A0A1F5NED0"/>
<dbReference type="InterPro" id="IPR006321">
    <property type="entry name" value="PilT/PilU"/>
</dbReference>
<dbReference type="PANTHER" id="PTHR30486">
    <property type="entry name" value="TWITCHING MOTILITY PROTEIN PILT"/>
    <property type="match status" value="1"/>
</dbReference>
<evidence type="ECO:0000259" key="2">
    <source>
        <dbReference type="Pfam" id="PF00437"/>
    </source>
</evidence>